<dbReference type="GO" id="GO:0005783">
    <property type="term" value="C:endoplasmic reticulum"/>
    <property type="evidence" value="ECO:0007669"/>
    <property type="project" value="UniProtKB-SubCell"/>
</dbReference>
<feature type="region of interest" description="Disordered" evidence="8">
    <location>
        <begin position="509"/>
        <end position="558"/>
    </location>
</feature>
<dbReference type="PANTHER" id="PTHR24075">
    <property type="entry name" value="SEC63 DOMAIN-CONTAINING"/>
    <property type="match status" value="1"/>
</dbReference>
<dbReference type="FunFam" id="1.10.3380.10:FF:000002">
    <property type="entry name" value="Activating signal cointegrator 1 complex subunit 3"/>
    <property type="match status" value="1"/>
</dbReference>
<feature type="compositionally biased region" description="Polar residues" evidence="8">
    <location>
        <begin position="509"/>
        <end position="523"/>
    </location>
</feature>
<dbReference type="Pfam" id="PF02889">
    <property type="entry name" value="Sec63"/>
    <property type="match status" value="1"/>
</dbReference>
<evidence type="ECO:0000256" key="5">
    <source>
        <dbReference type="ARBA" id="ARBA00022989"/>
    </source>
</evidence>
<dbReference type="SMART" id="SM00973">
    <property type="entry name" value="Sec63"/>
    <property type="match status" value="1"/>
</dbReference>
<sequence length="558" mass="63079">MVQHTDQRGVHPMTLGRISSYYYLNHKTMRMFRDELKSECTMPELIEVLSNAEEYAQLPVRHNEDQINSQLAQKVPLEVNPHTYDSSHTKTHILLQCHFGQLPLPSTDYNTDTKSVLDQAIRILQAMLDVSADEGWLVTSLRITQLIQMVIQGRWYHDNALLTLPHMTPFHISRLNRPSGEGAKRKGFPNIQGPIQTLPEFLAVCDGKFDAVLAMLGEDMTRNQLDQLYQVMGTLPQVEVNMVVKGWWEGGEGQQEARKVSKAHTASQTALCPFPTGRGTKLDVRGPIRHQVPEDVLLDVMVAILISVKPLVVGTPKLKLIVRVEQEKGGTLVRVLAPVRIIQVLVVIPSHLPEFPRSRVEVNMVVKGWWEGGEGQQEARKVSKAHTGGRRPDSDWIQVHADQEYVIEVTLKRLNKFKKRDSKAHAPRFPKPKDEGWFLIIGDIENREVVALKRVGYLRGASRQSLAIYTPETPGRVIYTLYLMSDAYLGLDQQYDICLDIIPASIETQSKHSSPTGGQQHPISTEDDKALWKNAQKNEKNNINSEIRNKIKPKVSPD</sequence>
<keyword evidence="5" id="KW-1133">Transmembrane helix</keyword>
<dbReference type="InterPro" id="IPR035892">
    <property type="entry name" value="C2_domain_sf"/>
</dbReference>
<dbReference type="GO" id="GO:0016020">
    <property type="term" value="C:membrane"/>
    <property type="evidence" value="ECO:0007669"/>
    <property type="project" value="UniProtKB-SubCell"/>
</dbReference>
<evidence type="ECO:0000256" key="6">
    <source>
        <dbReference type="ARBA" id="ARBA00023136"/>
    </source>
</evidence>
<evidence type="ECO:0000313" key="9">
    <source>
        <dbReference type="EMBL" id="EKC40685.1"/>
    </source>
</evidence>
<dbReference type="InParanoid" id="K1RGX5"/>
<gene>
    <name evidence="9" type="ORF">CGI_10008589</name>
</gene>
<keyword evidence="7" id="KW-0143">Chaperone</keyword>
<dbReference type="SUPFAM" id="SSF81296">
    <property type="entry name" value="E set domains"/>
    <property type="match status" value="1"/>
</dbReference>
<evidence type="ECO:0000256" key="8">
    <source>
        <dbReference type="SAM" id="MobiDB-lite"/>
    </source>
</evidence>
<name>K1RGX5_MAGGI</name>
<evidence type="ECO:0000256" key="1">
    <source>
        <dbReference type="ARBA" id="ARBA00004141"/>
    </source>
</evidence>
<dbReference type="AlphaFoldDB" id="K1RGX5"/>
<keyword evidence="4" id="KW-0256">Endoplasmic reticulum</keyword>
<keyword evidence="6" id="KW-0472">Membrane</keyword>
<dbReference type="HOGENOM" id="CLU_488572_0_0_1"/>
<protein>
    <submittedName>
        <fullName evidence="9">Activating signal cointegrator 1 complex subunit 3</fullName>
    </submittedName>
</protein>
<feature type="compositionally biased region" description="Basic and acidic residues" evidence="8">
    <location>
        <begin position="524"/>
        <end position="540"/>
    </location>
</feature>
<evidence type="ECO:0000256" key="2">
    <source>
        <dbReference type="ARBA" id="ARBA00004240"/>
    </source>
</evidence>
<evidence type="ECO:0000256" key="3">
    <source>
        <dbReference type="ARBA" id="ARBA00022692"/>
    </source>
</evidence>
<dbReference type="InterPro" id="IPR014756">
    <property type="entry name" value="Ig_E-set"/>
</dbReference>
<dbReference type="GO" id="GO:0005634">
    <property type="term" value="C:nucleus"/>
    <property type="evidence" value="ECO:0007669"/>
    <property type="project" value="TreeGrafter"/>
</dbReference>
<proteinExistence type="predicted"/>
<organism evidence="9">
    <name type="scientific">Magallana gigas</name>
    <name type="common">Pacific oyster</name>
    <name type="synonym">Crassostrea gigas</name>
    <dbReference type="NCBI Taxonomy" id="29159"/>
    <lineage>
        <taxon>Eukaryota</taxon>
        <taxon>Metazoa</taxon>
        <taxon>Spiralia</taxon>
        <taxon>Lophotrochozoa</taxon>
        <taxon>Mollusca</taxon>
        <taxon>Bivalvia</taxon>
        <taxon>Autobranchia</taxon>
        <taxon>Pteriomorphia</taxon>
        <taxon>Ostreida</taxon>
        <taxon>Ostreoidea</taxon>
        <taxon>Ostreidae</taxon>
        <taxon>Magallana</taxon>
    </lineage>
</organism>
<dbReference type="Gene3D" id="2.60.40.150">
    <property type="entry name" value="C2 domain"/>
    <property type="match status" value="1"/>
</dbReference>
<keyword evidence="3" id="KW-0812">Transmembrane</keyword>
<dbReference type="InterPro" id="IPR004179">
    <property type="entry name" value="Sec63-dom"/>
</dbReference>
<dbReference type="GO" id="GO:0003723">
    <property type="term" value="F:RNA binding"/>
    <property type="evidence" value="ECO:0007669"/>
    <property type="project" value="TreeGrafter"/>
</dbReference>
<evidence type="ECO:0000256" key="7">
    <source>
        <dbReference type="ARBA" id="ARBA00023186"/>
    </source>
</evidence>
<reference evidence="9" key="1">
    <citation type="journal article" date="2012" name="Nature">
        <title>The oyster genome reveals stress adaptation and complexity of shell formation.</title>
        <authorList>
            <person name="Zhang G."/>
            <person name="Fang X."/>
            <person name="Guo X."/>
            <person name="Li L."/>
            <person name="Luo R."/>
            <person name="Xu F."/>
            <person name="Yang P."/>
            <person name="Zhang L."/>
            <person name="Wang X."/>
            <person name="Qi H."/>
            <person name="Xiong Z."/>
            <person name="Que H."/>
            <person name="Xie Y."/>
            <person name="Holland P.W."/>
            <person name="Paps J."/>
            <person name="Zhu Y."/>
            <person name="Wu F."/>
            <person name="Chen Y."/>
            <person name="Wang J."/>
            <person name="Peng C."/>
            <person name="Meng J."/>
            <person name="Yang L."/>
            <person name="Liu J."/>
            <person name="Wen B."/>
            <person name="Zhang N."/>
            <person name="Huang Z."/>
            <person name="Zhu Q."/>
            <person name="Feng Y."/>
            <person name="Mount A."/>
            <person name="Hedgecock D."/>
            <person name="Xu Z."/>
            <person name="Liu Y."/>
            <person name="Domazet-Loso T."/>
            <person name="Du Y."/>
            <person name="Sun X."/>
            <person name="Zhang S."/>
            <person name="Liu B."/>
            <person name="Cheng P."/>
            <person name="Jiang X."/>
            <person name="Li J."/>
            <person name="Fan D."/>
            <person name="Wang W."/>
            <person name="Fu W."/>
            <person name="Wang T."/>
            <person name="Wang B."/>
            <person name="Zhang J."/>
            <person name="Peng Z."/>
            <person name="Li Y."/>
            <person name="Li N."/>
            <person name="Wang J."/>
            <person name="Chen M."/>
            <person name="He Y."/>
            <person name="Tan F."/>
            <person name="Song X."/>
            <person name="Zheng Q."/>
            <person name="Huang R."/>
            <person name="Yang H."/>
            <person name="Du X."/>
            <person name="Chen L."/>
            <person name="Yang M."/>
            <person name="Gaffney P.M."/>
            <person name="Wang S."/>
            <person name="Luo L."/>
            <person name="She Z."/>
            <person name="Ming Y."/>
            <person name="Huang W."/>
            <person name="Zhang S."/>
            <person name="Huang B."/>
            <person name="Zhang Y."/>
            <person name="Qu T."/>
            <person name="Ni P."/>
            <person name="Miao G."/>
            <person name="Wang J."/>
            <person name="Wang Q."/>
            <person name="Steinberg C.E."/>
            <person name="Wang H."/>
            <person name="Li N."/>
            <person name="Qian L."/>
            <person name="Zhang G."/>
            <person name="Li Y."/>
            <person name="Yang H."/>
            <person name="Liu X."/>
            <person name="Wang J."/>
            <person name="Yin Y."/>
            <person name="Wang J."/>
        </authorList>
    </citation>
    <scope>NUCLEOTIDE SEQUENCE [LARGE SCALE GENOMIC DNA]</scope>
    <source>
        <strain evidence="9">05x7-T-G4-1.051#20</strain>
    </source>
</reference>
<dbReference type="Gene3D" id="1.10.3380.10">
    <property type="entry name" value="Sec63 N-terminal domain-like domain"/>
    <property type="match status" value="1"/>
</dbReference>
<dbReference type="PANTHER" id="PTHR24075:SF6">
    <property type="entry name" value="ACTIVATING SIGNAL COINTEGRATOR 1 COMPLEX SUBUNIT 3"/>
    <property type="match status" value="1"/>
</dbReference>
<dbReference type="SUPFAM" id="SSF158702">
    <property type="entry name" value="Sec63 N-terminal domain-like"/>
    <property type="match status" value="1"/>
</dbReference>
<evidence type="ECO:0000256" key="4">
    <source>
        <dbReference type="ARBA" id="ARBA00022824"/>
    </source>
</evidence>
<dbReference type="FunFam" id="2.60.40.150:FF:000113">
    <property type="entry name" value="activating signal cointegrator 1 complex subunit 3"/>
    <property type="match status" value="1"/>
</dbReference>
<dbReference type="EMBL" id="JH816161">
    <property type="protein sequence ID" value="EKC40685.1"/>
    <property type="molecule type" value="Genomic_DNA"/>
</dbReference>
<accession>K1RGX5</accession>
<dbReference type="GO" id="GO:0043138">
    <property type="term" value="F:3'-5' DNA helicase activity"/>
    <property type="evidence" value="ECO:0007669"/>
    <property type="project" value="TreeGrafter"/>
</dbReference>
<comment type="subcellular location">
    <subcellularLocation>
        <location evidence="2">Endoplasmic reticulum</location>
    </subcellularLocation>
    <subcellularLocation>
        <location evidence="1">Membrane</location>
        <topology evidence="1">Multi-pass membrane protein</topology>
    </subcellularLocation>
</comment>